<dbReference type="PANTHER" id="PTHR18460:SF3">
    <property type="entry name" value="TELO2-INTERACTING PROTEIN 1 HOMOLOG"/>
    <property type="match status" value="1"/>
</dbReference>
<evidence type="ECO:0000313" key="6">
    <source>
        <dbReference type="Proteomes" id="UP000525078"/>
    </source>
</evidence>
<evidence type="ECO:0000256" key="3">
    <source>
        <dbReference type="ARBA" id="ARBA00022801"/>
    </source>
</evidence>
<organism evidence="5 6">
    <name type="scientific">Cannabis sativa</name>
    <name type="common">Hemp</name>
    <name type="synonym">Marijuana</name>
    <dbReference type="NCBI Taxonomy" id="3483"/>
    <lineage>
        <taxon>Eukaryota</taxon>
        <taxon>Viridiplantae</taxon>
        <taxon>Streptophyta</taxon>
        <taxon>Embryophyta</taxon>
        <taxon>Tracheophyta</taxon>
        <taxon>Spermatophyta</taxon>
        <taxon>Magnoliopsida</taxon>
        <taxon>eudicotyledons</taxon>
        <taxon>Gunneridae</taxon>
        <taxon>Pentapetalae</taxon>
        <taxon>rosids</taxon>
        <taxon>fabids</taxon>
        <taxon>Rosales</taxon>
        <taxon>Cannabaceae</taxon>
        <taxon>Cannabis</taxon>
    </lineage>
</organism>
<feature type="domain" description="Ubiquitin-like protease family profile" evidence="4">
    <location>
        <begin position="335"/>
        <end position="537"/>
    </location>
</feature>
<dbReference type="Proteomes" id="UP000525078">
    <property type="component" value="Unassembled WGS sequence"/>
</dbReference>
<evidence type="ECO:0000256" key="1">
    <source>
        <dbReference type="ARBA" id="ARBA00005234"/>
    </source>
</evidence>
<gene>
    <name evidence="5" type="ORF">F8388_025143</name>
</gene>
<dbReference type="AlphaFoldDB" id="A0A7J6DRY3"/>
<sequence length="569" mass="65032">MIIVLDGRIQVTVARFLEVFSLCLSQNSVFAGSLDKLVRTSSVGYLDSVAQLKGGINLIGDRLTIMSAAPKISESAASQEKPITYQEEHTHKNYDLPRMPPWFVYVGSLKLYQALSGILRLVGSSLMGDFRGGMHLSLITEIPLGYLRKLVSEIRMKEFKKESWQSWNNRNGSGQLLRQAGTAVCILNEMIFGISDQSNNSFARRFQKSRKKENEIQEIDDRLSGTQPHKSLFTESKWKVSHDKGVRTHLIDCIGRILHEYLTLEIWDLPIENKSAVLEPDYEDGDISLYFFRDTAMLHQVIIEGIGIINICLGEDYSSSSGFLHSSLYMLLEHLTSSNYQVRSAADAVYGKDVIVDCGYSFLQRHEFSKLAPNMELETEIITMVSSLLTEDERFKNEKECKIWYLPVRILNDLLPYMKVGGRCITTKDLWAPLNTAMKYIYVPLLILKHYLLARVMIKEKKVEVWDSLAHENSPILQSSKIVDILHNLDLGLENEFTSRPSTFNFASFRIVRAANVPRQPNDYDCGIFVILFMIHRCKFDGRSFAFDSNEERCYVATWLACSKYNKLR</sequence>
<dbReference type="SUPFAM" id="SSF54001">
    <property type="entry name" value="Cysteine proteinases"/>
    <property type="match status" value="1"/>
</dbReference>
<dbReference type="PROSITE" id="PS50600">
    <property type="entry name" value="ULP_PROTEASE"/>
    <property type="match status" value="1"/>
</dbReference>
<dbReference type="Pfam" id="PF02902">
    <property type="entry name" value="Peptidase_C48"/>
    <property type="match status" value="1"/>
</dbReference>
<dbReference type="PANTHER" id="PTHR18460">
    <property type="entry name" value="TEL2 INTERACTING PROTEIN 1 TTI1 FAMILY MEMBER"/>
    <property type="match status" value="1"/>
</dbReference>
<proteinExistence type="inferred from homology"/>
<dbReference type="GO" id="GO:0006508">
    <property type="term" value="P:proteolysis"/>
    <property type="evidence" value="ECO:0007669"/>
    <property type="project" value="UniProtKB-KW"/>
</dbReference>
<comment type="similarity">
    <text evidence="1">Belongs to the peptidase C48 family.</text>
</comment>
<accession>A0A7J6DRY3</accession>
<name>A0A7J6DRY3_CANSA</name>
<dbReference type="GO" id="GO:0005737">
    <property type="term" value="C:cytoplasm"/>
    <property type="evidence" value="ECO:0007669"/>
    <property type="project" value="TreeGrafter"/>
</dbReference>
<reference evidence="5 6" key="1">
    <citation type="journal article" date="2020" name="bioRxiv">
        <title>Sequence and annotation of 42 cannabis genomes reveals extensive copy number variation in cannabinoid synthesis and pathogen resistance genes.</title>
        <authorList>
            <person name="Mckernan K.J."/>
            <person name="Helbert Y."/>
            <person name="Kane L.T."/>
            <person name="Ebling H."/>
            <person name="Zhang L."/>
            <person name="Liu B."/>
            <person name="Eaton Z."/>
            <person name="Mclaughlin S."/>
            <person name="Kingan S."/>
            <person name="Baybayan P."/>
            <person name="Concepcion G."/>
            <person name="Jordan M."/>
            <person name="Riva A."/>
            <person name="Barbazuk W."/>
            <person name="Harkins T."/>
        </authorList>
    </citation>
    <scope>NUCLEOTIDE SEQUENCE [LARGE SCALE GENOMIC DNA]</scope>
    <source>
        <strain evidence="6">cv. Jamaican Lion 4</strain>
        <tissue evidence="5">Leaf</tissue>
    </source>
</reference>
<dbReference type="InterPro" id="IPR052587">
    <property type="entry name" value="TELO2-interacting_protein_1"/>
</dbReference>
<evidence type="ECO:0000259" key="4">
    <source>
        <dbReference type="PROSITE" id="PS50600"/>
    </source>
</evidence>
<evidence type="ECO:0000313" key="5">
    <source>
        <dbReference type="EMBL" id="KAF4348858.1"/>
    </source>
</evidence>
<comment type="caution">
    <text evidence="5">The sequence shown here is derived from an EMBL/GenBank/DDBJ whole genome shotgun (WGS) entry which is preliminary data.</text>
</comment>
<dbReference type="Gene3D" id="3.40.395.10">
    <property type="entry name" value="Adenoviral Proteinase, Chain A"/>
    <property type="match status" value="1"/>
</dbReference>
<keyword evidence="2" id="KW-0645">Protease</keyword>
<dbReference type="InterPro" id="IPR003653">
    <property type="entry name" value="Peptidase_C48_C"/>
</dbReference>
<protein>
    <recommendedName>
        <fullName evidence="4">Ubiquitin-like protease family profile domain-containing protein</fullName>
    </recommendedName>
</protein>
<dbReference type="EMBL" id="JAATIP010000421">
    <property type="protein sequence ID" value="KAF4348858.1"/>
    <property type="molecule type" value="Genomic_DNA"/>
</dbReference>
<dbReference type="InterPro" id="IPR038765">
    <property type="entry name" value="Papain-like_cys_pep_sf"/>
</dbReference>
<evidence type="ECO:0000256" key="2">
    <source>
        <dbReference type="ARBA" id="ARBA00022670"/>
    </source>
</evidence>
<dbReference type="GO" id="GO:0008234">
    <property type="term" value="F:cysteine-type peptidase activity"/>
    <property type="evidence" value="ECO:0007669"/>
    <property type="project" value="InterPro"/>
</dbReference>
<keyword evidence="3" id="KW-0378">Hydrolase</keyword>